<sequence length="149" mass="16854">MLFEMFSLSTWIGKFFETLAKRRCIKNGAVWVFCSFSWVGPVLSWTGLFINSHSAWPTYPCQAFYRLTGEHLKPSAIGARVVRNSSNGSTLLPKNIIPQNCHERRHPIFPTNLLPLFVGAPLITNGHLVNPPAFLRHLGGEFRFKTEPV</sequence>
<evidence type="ECO:0000313" key="1">
    <source>
        <dbReference type="EMBL" id="EEF62616.1"/>
    </source>
</evidence>
<gene>
    <name evidence="1" type="ORF">Cflav_PD5251</name>
</gene>
<evidence type="ECO:0000313" key="2">
    <source>
        <dbReference type="Proteomes" id="UP000003688"/>
    </source>
</evidence>
<dbReference type="AlphaFoldDB" id="B9XCE8"/>
<name>B9XCE8_PEDPL</name>
<reference evidence="1 2" key="1">
    <citation type="journal article" date="2011" name="J. Bacteriol.">
        <title>Genome sequence of 'Pedosphaera parvula' Ellin514, an aerobic Verrucomicrobial isolate from pasture soil.</title>
        <authorList>
            <person name="Kant R."/>
            <person name="van Passel M.W."/>
            <person name="Sangwan P."/>
            <person name="Palva A."/>
            <person name="Lucas S."/>
            <person name="Copeland A."/>
            <person name="Lapidus A."/>
            <person name="Glavina Del Rio T."/>
            <person name="Dalin E."/>
            <person name="Tice H."/>
            <person name="Bruce D."/>
            <person name="Goodwin L."/>
            <person name="Pitluck S."/>
            <person name="Chertkov O."/>
            <person name="Larimer F.W."/>
            <person name="Land M.L."/>
            <person name="Hauser L."/>
            <person name="Brettin T.S."/>
            <person name="Detter J.C."/>
            <person name="Han S."/>
            <person name="de Vos W.M."/>
            <person name="Janssen P.H."/>
            <person name="Smidt H."/>
        </authorList>
    </citation>
    <scope>NUCLEOTIDE SEQUENCE [LARGE SCALE GENOMIC DNA]</scope>
    <source>
        <strain evidence="1 2">Ellin514</strain>
    </source>
</reference>
<organism evidence="1 2">
    <name type="scientific">Pedosphaera parvula (strain Ellin514)</name>
    <dbReference type="NCBI Taxonomy" id="320771"/>
    <lineage>
        <taxon>Bacteria</taxon>
        <taxon>Pseudomonadati</taxon>
        <taxon>Verrucomicrobiota</taxon>
        <taxon>Pedosphaerae</taxon>
        <taxon>Pedosphaerales</taxon>
        <taxon>Pedosphaeraceae</taxon>
        <taxon>Pedosphaera</taxon>
    </lineage>
</organism>
<accession>B9XCE8</accession>
<comment type="caution">
    <text evidence="1">The sequence shown here is derived from an EMBL/GenBank/DDBJ whole genome shotgun (WGS) entry which is preliminary data.</text>
</comment>
<dbReference type="Proteomes" id="UP000003688">
    <property type="component" value="Unassembled WGS sequence"/>
</dbReference>
<dbReference type="EMBL" id="ABOX02000004">
    <property type="protein sequence ID" value="EEF62616.1"/>
    <property type="molecule type" value="Genomic_DNA"/>
</dbReference>
<proteinExistence type="predicted"/>
<protein>
    <submittedName>
        <fullName evidence="1">Uncharacterized protein</fullName>
    </submittedName>
</protein>
<keyword evidence="2" id="KW-1185">Reference proteome</keyword>
<dbReference type="STRING" id="320771.Cflav_PD5251"/>